<keyword evidence="5" id="KW-1185">Reference proteome</keyword>
<evidence type="ECO:0000313" key="4">
    <source>
        <dbReference type="EMBL" id="MEJ5979164.1"/>
    </source>
</evidence>
<dbReference type="PRINTS" id="PR00455">
    <property type="entry name" value="HTHTETR"/>
</dbReference>
<accession>A0ABU8S1L0</accession>
<dbReference type="Pfam" id="PF00440">
    <property type="entry name" value="TetR_N"/>
    <property type="match status" value="1"/>
</dbReference>
<evidence type="ECO:0000313" key="5">
    <source>
        <dbReference type="Proteomes" id="UP001361239"/>
    </source>
</evidence>
<dbReference type="Gene3D" id="1.10.357.10">
    <property type="entry name" value="Tetracycline Repressor, domain 2"/>
    <property type="match status" value="1"/>
</dbReference>
<sequence>MKDETSRPSGSGVRLTRERWIEAAMEILGLHGIDGVRVEQVAKALSVTKGSFYWHFKDRDELLEAILEHWRRKNTVDILEYVGSLESPLARLERLVRLPFHLQDTDPVGLPLRLWARHDERARKALQEVDELRLRMKAQIFIACGFAPEEARARAVLLYSYMRVAPTLVELEDMPLRDLCERLLLASAA</sequence>
<dbReference type="InterPro" id="IPR050109">
    <property type="entry name" value="HTH-type_TetR-like_transc_reg"/>
</dbReference>
<protein>
    <submittedName>
        <fullName evidence="4">TetR/AcrR family transcriptional regulator</fullName>
    </submittedName>
</protein>
<dbReference type="PANTHER" id="PTHR30055">
    <property type="entry name" value="HTH-TYPE TRANSCRIPTIONAL REGULATOR RUTR"/>
    <property type="match status" value="1"/>
</dbReference>
<dbReference type="PROSITE" id="PS50977">
    <property type="entry name" value="HTH_TETR_2"/>
    <property type="match status" value="1"/>
</dbReference>
<proteinExistence type="predicted"/>
<name>A0ABU8S1L0_9SPHN</name>
<evidence type="ECO:0000256" key="1">
    <source>
        <dbReference type="ARBA" id="ARBA00023125"/>
    </source>
</evidence>
<feature type="domain" description="HTH tetR-type" evidence="3">
    <location>
        <begin position="14"/>
        <end position="74"/>
    </location>
</feature>
<dbReference type="EMBL" id="JBBHJZ010000005">
    <property type="protein sequence ID" value="MEJ5979164.1"/>
    <property type="molecule type" value="Genomic_DNA"/>
</dbReference>
<dbReference type="RefSeq" id="WP_339589097.1">
    <property type="nucleotide sequence ID" value="NZ_JBBHJZ010000005.1"/>
</dbReference>
<evidence type="ECO:0000256" key="2">
    <source>
        <dbReference type="PROSITE-ProRule" id="PRU00335"/>
    </source>
</evidence>
<feature type="DNA-binding region" description="H-T-H motif" evidence="2">
    <location>
        <begin position="37"/>
        <end position="56"/>
    </location>
</feature>
<dbReference type="InterPro" id="IPR001647">
    <property type="entry name" value="HTH_TetR"/>
</dbReference>
<dbReference type="PANTHER" id="PTHR30055:SF237">
    <property type="entry name" value="TRANSCRIPTIONAL REPRESSOR MCE3R"/>
    <property type="match status" value="1"/>
</dbReference>
<dbReference type="Proteomes" id="UP001361239">
    <property type="component" value="Unassembled WGS sequence"/>
</dbReference>
<dbReference type="SUPFAM" id="SSF46689">
    <property type="entry name" value="Homeodomain-like"/>
    <property type="match status" value="1"/>
</dbReference>
<dbReference type="InterPro" id="IPR009057">
    <property type="entry name" value="Homeodomain-like_sf"/>
</dbReference>
<comment type="caution">
    <text evidence="4">The sequence shown here is derived from an EMBL/GenBank/DDBJ whole genome shotgun (WGS) entry which is preliminary data.</text>
</comment>
<keyword evidence="1 2" id="KW-0238">DNA-binding</keyword>
<evidence type="ECO:0000259" key="3">
    <source>
        <dbReference type="PROSITE" id="PS50977"/>
    </source>
</evidence>
<organism evidence="4 5">
    <name type="scientific">Novosphingobium anseongense</name>
    <dbReference type="NCBI Taxonomy" id="3133436"/>
    <lineage>
        <taxon>Bacteria</taxon>
        <taxon>Pseudomonadati</taxon>
        <taxon>Pseudomonadota</taxon>
        <taxon>Alphaproteobacteria</taxon>
        <taxon>Sphingomonadales</taxon>
        <taxon>Sphingomonadaceae</taxon>
        <taxon>Novosphingobium</taxon>
    </lineage>
</organism>
<gene>
    <name evidence="4" type="ORF">WG901_21100</name>
</gene>
<reference evidence="4 5" key="1">
    <citation type="submission" date="2024-03" db="EMBL/GenBank/DDBJ databases">
        <authorList>
            <person name="Jo J.-H."/>
        </authorList>
    </citation>
    <scope>NUCLEOTIDE SEQUENCE [LARGE SCALE GENOMIC DNA]</scope>
    <source>
        <strain evidence="4 5">PS1R-30</strain>
    </source>
</reference>